<accession>U1X5P9</accession>
<reference evidence="1 2" key="1">
    <citation type="submission" date="2013-08" db="EMBL/GenBank/DDBJ databases">
        <authorList>
            <person name="Weinstock G."/>
            <person name="Sodergren E."/>
            <person name="Wylie T."/>
            <person name="Fulton L."/>
            <person name="Fulton R."/>
            <person name="Fronick C."/>
            <person name="O'Laughlin M."/>
            <person name="Godfrey J."/>
            <person name="Miner T."/>
            <person name="Herter B."/>
            <person name="Appelbaum E."/>
            <person name="Cordes M."/>
            <person name="Lek S."/>
            <person name="Wollam A."/>
            <person name="Pepin K.H."/>
            <person name="Palsikar V.B."/>
            <person name="Mitreva M."/>
            <person name="Wilson R.K."/>
        </authorList>
    </citation>
    <scope>NUCLEOTIDE SEQUENCE [LARGE SCALE GENOMIC DNA]</scope>
    <source>
        <strain evidence="1 2">ATCC 12856</strain>
    </source>
</reference>
<dbReference type="EMBL" id="AWSJ01000110">
    <property type="protein sequence ID" value="ERI10275.1"/>
    <property type="molecule type" value="Genomic_DNA"/>
</dbReference>
<gene>
    <name evidence="1" type="ORF">HMPREF0083_01621</name>
</gene>
<organism evidence="1 2">
    <name type="scientific">Aneurinibacillus aneurinilyticus ATCC 12856</name>
    <dbReference type="NCBI Taxonomy" id="649747"/>
    <lineage>
        <taxon>Bacteria</taxon>
        <taxon>Bacillati</taxon>
        <taxon>Bacillota</taxon>
        <taxon>Bacilli</taxon>
        <taxon>Bacillales</taxon>
        <taxon>Paenibacillaceae</taxon>
        <taxon>Aneurinibacillus group</taxon>
        <taxon>Aneurinibacillus</taxon>
    </lineage>
</organism>
<dbReference type="Proteomes" id="UP000016511">
    <property type="component" value="Unassembled WGS sequence"/>
</dbReference>
<dbReference type="AlphaFoldDB" id="U1X5P9"/>
<evidence type="ECO:0000313" key="2">
    <source>
        <dbReference type="Proteomes" id="UP000016511"/>
    </source>
</evidence>
<proteinExistence type="predicted"/>
<protein>
    <submittedName>
        <fullName evidence="1">Uncharacterized protein</fullName>
    </submittedName>
</protein>
<dbReference type="HOGENOM" id="CLU_3228906_0_0_9"/>
<evidence type="ECO:0000313" key="1">
    <source>
        <dbReference type="EMBL" id="ERI10275.1"/>
    </source>
</evidence>
<keyword evidence="2" id="KW-1185">Reference proteome</keyword>
<dbReference type="STRING" id="649747.HMPREF0083_01621"/>
<sequence length="43" mass="5244">MECFLHSSESILRDLPKFHHVSFFFYTYIKKIKLISLVTIFYT</sequence>
<comment type="caution">
    <text evidence="1">The sequence shown here is derived from an EMBL/GenBank/DDBJ whole genome shotgun (WGS) entry which is preliminary data.</text>
</comment>
<name>U1X5P9_ANEAE</name>